<organism evidence="2 3">
    <name type="scientific">Pseudomonas aeruginosa</name>
    <dbReference type="NCBI Taxonomy" id="287"/>
    <lineage>
        <taxon>Bacteria</taxon>
        <taxon>Pseudomonadati</taxon>
        <taxon>Pseudomonadota</taxon>
        <taxon>Gammaproteobacteria</taxon>
        <taxon>Pseudomonadales</taxon>
        <taxon>Pseudomonadaceae</taxon>
        <taxon>Pseudomonas</taxon>
    </lineage>
</organism>
<dbReference type="Proteomes" id="UP000253594">
    <property type="component" value="Unassembled WGS sequence"/>
</dbReference>
<dbReference type="EMBL" id="QORE01001143">
    <property type="protein sequence ID" value="RCI71972.1"/>
    <property type="molecule type" value="Genomic_DNA"/>
</dbReference>
<keyword evidence="1" id="KW-1133">Transmembrane helix</keyword>
<keyword evidence="1" id="KW-0812">Transmembrane</keyword>
<accession>A0A367M3T2</accession>
<gene>
    <name evidence="2" type="ORF">DT376_26250</name>
</gene>
<evidence type="ECO:0000313" key="3">
    <source>
        <dbReference type="Proteomes" id="UP000253594"/>
    </source>
</evidence>
<protein>
    <submittedName>
        <fullName evidence="2">Fatty acid desaturase</fullName>
    </submittedName>
</protein>
<evidence type="ECO:0000313" key="2">
    <source>
        <dbReference type="EMBL" id="RCI71972.1"/>
    </source>
</evidence>
<name>A0A367M3T2_PSEAI</name>
<reference evidence="2 3" key="1">
    <citation type="submission" date="2018-07" db="EMBL/GenBank/DDBJ databases">
        <title>Mechanisms of high-level aminoglycoside resistance among Gram-negative pathogens in Brazil.</title>
        <authorList>
            <person name="Ballaben A.S."/>
            <person name="Darini A.L.C."/>
            <person name="Doi Y."/>
        </authorList>
    </citation>
    <scope>NUCLEOTIDE SEQUENCE [LARGE SCALE GENOMIC DNA]</scope>
    <source>
        <strain evidence="2 3">B2-305</strain>
    </source>
</reference>
<sequence>MAHYLSGRQRTLVRRLQDTFQARSEWPTWLLIACLYGGWALLASQYERWGWPVLAGLVPFASLYMSLQHELIHGHPTRWPRFNAMLG</sequence>
<proteinExistence type="predicted"/>
<feature type="non-terminal residue" evidence="2">
    <location>
        <position position="87"/>
    </location>
</feature>
<comment type="caution">
    <text evidence="2">The sequence shown here is derived from an EMBL/GenBank/DDBJ whole genome shotgun (WGS) entry which is preliminary data.</text>
</comment>
<feature type="transmembrane region" description="Helical" evidence="1">
    <location>
        <begin position="26"/>
        <end position="43"/>
    </location>
</feature>
<keyword evidence="1" id="KW-0472">Membrane</keyword>
<feature type="transmembrane region" description="Helical" evidence="1">
    <location>
        <begin position="49"/>
        <end position="67"/>
    </location>
</feature>
<evidence type="ECO:0000256" key="1">
    <source>
        <dbReference type="SAM" id="Phobius"/>
    </source>
</evidence>
<dbReference type="AlphaFoldDB" id="A0A367M3T2"/>